<evidence type="ECO:0000313" key="2">
    <source>
        <dbReference type="Proteomes" id="UP000199153"/>
    </source>
</evidence>
<dbReference type="OrthoDB" id="378656at2"/>
<dbReference type="STRING" id="287099.SAMN05660413_02251"/>
<sequence>MGAEYIFSTHPEVKPNKNVYDKLVDFTIEGTPFDHKTSVFPRGYNQTPDYAFNHKKELIEWLYSNQSQQGRKHYKNRLFIVLNDPSGQHWKLKSEIQLLKSAIDNYLQTYNSENLINLNIQGNNIYSDVIWIGNKK</sequence>
<gene>
    <name evidence="1" type="ORF">SAMN05660413_02251</name>
</gene>
<proteinExistence type="predicted"/>
<reference evidence="1 2" key="1">
    <citation type="submission" date="2016-10" db="EMBL/GenBank/DDBJ databases">
        <authorList>
            <person name="de Groot N.N."/>
        </authorList>
    </citation>
    <scope>NUCLEOTIDE SEQUENCE [LARGE SCALE GENOMIC DNA]</scope>
    <source>
        <strain evidence="1 2">DSM 17794</strain>
    </source>
</reference>
<dbReference type="Proteomes" id="UP000199153">
    <property type="component" value="Unassembled WGS sequence"/>
</dbReference>
<keyword evidence="2" id="KW-1185">Reference proteome</keyword>
<dbReference type="AlphaFoldDB" id="A0A1I5B8B4"/>
<accession>A0A1I5B8B4</accession>
<evidence type="ECO:0000313" key="1">
    <source>
        <dbReference type="EMBL" id="SFN70954.1"/>
    </source>
</evidence>
<organism evidence="1 2">
    <name type="scientific">Salegentibacter flavus</name>
    <dbReference type="NCBI Taxonomy" id="287099"/>
    <lineage>
        <taxon>Bacteria</taxon>
        <taxon>Pseudomonadati</taxon>
        <taxon>Bacteroidota</taxon>
        <taxon>Flavobacteriia</taxon>
        <taxon>Flavobacteriales</taxon>
        <taxon>Flavobacteriaceae</taxon>
        <taxon>Salegentibacter</taxon>
    </lineage>
</organism>
<name>A0A1I5B8B4_9FLAO</name>
<dbReference type="RefSeq" id="WP_093409619.1">
    <property type="nucleotide sequence ID" value="NZ_FOVL01000013.1"/>
</dbReference>
<dbReference type="EMBL" id="FOVL01000013">
    <property type="protein sequence ID" value="SFN70954.1"/>
    <property type="molecule type" value="Genomic_DNA"/>
</dbReference>
<protein>
    <submittedName>
        <fullName evidence="1">Uncharacterized protein</fullName>
    </submittedName>
</protein>